<reference evidence="1" key="1">
    <citation type="submission" date="2023-10" db="EMBL/GenBank/DDBJ databases">
        <authorList>
            <person name="Domelevo Entfellner J.-B."/>
        </authorList>
    </citation>
    <scope>NUCLEOTIDE SEQUENCE</scope>
</reference>
<gene>
    <name evidence="1" type="ORF">AYBTSS11_LOCUS20340</name>
</gene>
<feature type="non-terminal residue" evidence="1">
    <location>
        <position position="1"/>
    </location>
</feature>
<dbReference type="Proteomes" id="UP001189624">
    <property type="component" value="Chromosome 6"/>
</dbReference>
<protein>
    <submittedName>
        <fullName evidence="1">Uncharacterized protein</fullName>
    </submittedName>
</protein>
<keyword evidence="2" id="KW-1185">Reference proteome</keyword>
<dbReference type="EMBL" id="OY731403">
    <property type="protein sequence ID" value="CAJ1964487.1"/>
    <property type="molecule type" value="Genomic_DNA"/>
</dbReference>
<dbReference type="AlphaFoldDB" id="A0AA86VZH4"/>
<feature type="non-terminal residue" evidence="1">
    <location>
        <position position="64"/>
    </location>
</feature>
<sequence length="64" mass="7574">GYCTERVQDKKLVQSSTTSKCLCGHSFIVREAHFFEQAKRIHQVKIGRHKKEWVQGYYSVLHEH</sequence>
<name>A0AA86VZH4_9FABA</name>
<proteinExistence type="predicted"/>
<evidence type="ECO:0000313" key="1">
    <source>
        <dbReference type="EMBL" id="CAJ1964487.1"/>
    </source>
</evidence>
<accession>A0AA86VZH4</accession>
<organism evidence="1 2">
    <name type="scientific">Sphenostylis stenocarpa</name>
    <dbReference type="NCBI Taxonomy" id="92480"/>
    <lineage>
        <taxon>Eukaryota</taxon>
        <taxon>Viridiplantae</taxon>
        <taxon>Streptophyta</taxon>
        <taxon>Embryophyta</taxon>
        <taxon>Tracheophyta</taxon>
        <taxon>Spermatophyta</taxon>
        <taxon>Magnoliopsida</taxon>
        <taxon>eudicotyledons</taxon>
        <taxon>Gunneridae</taxon>
        <taxon>Pentapetalae</taxon>
        <taxon>rosids</taxon>
        <taxon>fabids</taxon>
        <taxon>Fabales</taxon>
        <taxon>Fabaceae</taxon>
        <taxon>Papilionoideae</taxon>
        <taxon>50 kb inversion clade</taxon>
        <taxon>NPAAA clade</taxon>
        <taxon>indigoferoid/millettioid clade</taxon>
        <taxon>Phaseoleae</taxon>
        <taxon>Sphenostylis</taxon>
    </lineage>
</organism>
<evidence type="ECO:0000313" key="2">
    <source>
        <dbReference type="Proteomes" id="UP001189624"/>
    </source>
</evidence>
<dbReference type="Gramene" id="rna-AYBTSS11_LOCUS20340">
    <property type="protein sequence ID" value="CAJ1964487.1"/>
    <property type="gene ID" value="gene-AYBTSS11_LOCUS20340"/>
</dbReference>